<evidence type="ECO:0000313" key="1">
    <source>
        <dbReference type="EMBL" id="MBD0726190.1"/>
    </source>
</evidence>
<sequence>MGHYKANSINSHNFNLTSDDQQIGALVYSKWYSFNADILLADGSKYELKSKDLWDSKIELKDSNQNTLLEFKMGWKGILIKCFFDTKETTYLLKLKGLFSNKFTLIDTEKTELLVAETDFKWSKFSYDYHIETTPVFEQLGNSKLFLLTLLHCVNYYMNSIATGG</sequence>
<dbReference type="EMBL" id="NASZ01000023">
    <property type="protein sequence ID" value="MBD0726190.1"/>
    <property type="molecule type" value="Genomic_DNA"/>
</dbReference>
<dbReference type="Proteomes" id="UP000661715">
    <property type="component" value="Unassembled WGS sequence"/>
</dbReference>
<gene>
    <name evidence="1" type="ORF">B6A10_13500</name>
</gene>
<name>A0ABR7UTQ2_9FLAO</name>
<evidence type="ECO:0008006" key="3">
    <source>
        <dbReference type="Google" id="ProtNLM"/>
    </source>
</evidence>
<accession>A0ABR7UTQ2</accession>
<dbReference type="RefSeq" id="WP_188221277.1">
    <property type="nucleotide sequence ID" value="NZ_NASZ01000023.1"/>
</dbReference>
<keyword evidence="2" id="KW-1185">Reference proteome</keyword>
<organism evidence="1 2">
    <name type="scientific">Flavobacterium pokkalii</name>
    <dbReference type="NCBI Taxonomy" id="1940408"/>
    <lineage>
        <taxon>Bacteria</taxon>
        <taxon>Pseudomonadati</taxon>
        <taxon>Bacteroidota</taxon>
        <taxon>Flavobacteriia</taxon>
        <taxon>Flavobacteriales</taxon>
        <taxon>Flavobacteriaceae</taxon>
        <taxon>Flavobacterium</taxon>
    </lineage>
</organism>
<proteinExistence type="predicted"/>
<protein>
    <recommendedName>
        <fullName evidence="3">Aminotransferase</fullName>
    </recommendedName>
</protein>
<reference evidence="1 2" key="1">
    <citation type="journal article" date="2020" name="Microbiol. Res.">
        <title>Flavobacterium pokkalii sp. nov., a novel plant growth promoting native rhizobacteria isolated from pokkali rice grown in coastal saline affected agricultural regions of southern India, Kerala.</title>
        <authorList>
            <person name="Menon R.R."/>
            <person name="Kumari S."/>
            <person name="Viver T."/>
            <person name="Rameshkumar N."/>
        </authorList>
    </citation>
    <scope>NUCLEOTIDE SEQUENCE [LARGE SCALE GENOMIC DNA]</scope>
    <source>
        <strain evidence="1 2">L1I52</strain>
    </source>
</reference>
<comment type="caution">
    <text evidence="1">The sequence shown here is derived from an EMBL/GenBank/DDBJ whole genome shotgun (WGS) entry which is preliminary data.</text>
</comment>
<evidence type="ECO:0000313" key="2">
    <source>
        <dbReference type="Proteomes" id="UP000661715"/>
    </source>
</evidence>